<feature type="compositionally biased region" description="Polar residues" evidence="1">
    <location>
        <begin position="73"/>
        <end position="94"/>
    </location>
</feature>
<organism evidence="2 3">
    <name type="scientific">Dorcoceras hygrometricum</name>
    <dbReference type="NCBI Taxonomy" id="472368"/>
    <lineage>
        <taxon>Eukaryota</taxon>
        <taxon>Viridiplantae</taxon>
        <taxon>Streptophyta</taxon>
        <taxon>Embryophyta</taxon>
        <taxon>Tracheophyta</taxon>
        <taxon>Spermatophyta</taxon>
        <taxon>Magnoliopsida</taxon>
        <taxon>eudicotyledons</taxon>
        <taxon>Gunneridae</taxon>
        <taxon>Pentapetalae</taxon>
        <taxon>asterids</taxon>
        <taxon>lamiids</taxon>
        <taxon>Lamiales</taxon>
        <taxon>Gesneriaceae</taxon>
        <taxon>Didymocarpoideae</taxon>
        <taxon>Trichosporeae</taxon>
        <taxon>Loxocarpinae</taxon>
        <taxon>Dorcoceras</taxon>
    </lineage>
</organism>
<dbReference type="EMBL" id="KV021800">
    <property type="protein sequence ID" value="KZV14125.1"/>
    <property type="molecule type" value="Genomic_DNA"/>
</dbReference>
<proteinExistence type="predicted"/>
<sequence>MITKILIQPNHKNLLYTPNTLGTTLDHPNPEQRPAAAPPPRKNRGGNARRRAQPAPSHRTTSAREVVQPVRIASSQRHTQLATSSGANVRTPSTAGRPPSHGAAIIEQPPSAEEAPDVHPHNRTQRPTICAAGAHVHAAALASASLARPARKSRARVRARRRGPVACGGGVAVV</sequence>
<evidence type="ECO:0000313" key="3">
    <source>
        <dbReference type="Proteomes" id="UP000250235"/>
    </source>
</evidence>
<accession>A0A2Z7A588</accession>
<keyword evidence="3" id="KW-1185">Reference proteome</keyword>
<dbReference type="Proteomes" id="UP000250235">
    <property type="component" value="Unassembled WGS sequence"/>
</dbReference>
<reference evidence="2 3" key="1">
    <citation type="journal article" date="2015" name="Proc. Natl. Acad. Sci. U.S.A.">
        <title>The resurrection genome of Boea hygrometrica: A blueprint for survival of dehydration.</title>
        <authorList>
            <person name="Xiao L."/>
            <person name="Yang G."/>
            <person name="Zhang L."/>
            <person name="Yang X."/>
            <person name="Zhao S."/>
            <person name="Ji Z."/>
            <person name="Zhou Q."/>
            <person name="Hu M."/>
            <person name="Wang Y."/>
            <person name="Chen M."/>
            <person name="Xu Y."/>
            <person name="Jin H."/>
            <person name="Xiao X."/>
            <person name="Hu G."/>
            <person name="Bao F."/>
            <person name="Hu Y."/>
            <person name="Wan P."/>
            <person name="Li L."/>
            <person name="Deng X."/>
            <person name="Kuang T."/>
            <person name="Xiang C."/>
            <person name="Zhu J.K."/>
            <person name="Oliver M.J."/>
            <person name="He Y."/>
        </authorList>
    </citation>
    <scope>NUCLEOTIDE SEQUENCE [LARGE SCALE GENOMIC DNA]</scope>
    <source>
        <strain evidence="3">cv. XS01</strain>
    </source>
</reference>
<gene>
    <name evidence="2" type="ORF">F511_44363</name>
</gene>
<protein>
    <submittedName>
        <fullName evidence="2">Uncharacterized protein</fullName>
    </submittedName>
</protein>
<feature type="region of interest" description="Disordered" evidence="1">
    <location>
        <begin position="1"/>
        <end position="105"/>
    </location>
</feature>
<dbReference type="AlphaFoldDB" id="A0A2Z7A588"/>
<evidence type="ECO:0000256" key="1">
    <source>
        <dbReference type="SAM" id="MobiDB-lite"/>
    </source>
</evidence>
<evidence type="ECO:0000313" key="2">
    <source>
        <dbReference type="EMBL" id="KZV14125.1"/>
    </source>
</evidence>
<feature type="compositionally biased region" description="Basic residues" evidence="1">
    <location>
        <begin position="41"/>
        <end position="52"/>
    </location>
</feature>
<name>A0A2Z7A588_9LAMI</name>